<sequence length="207" mass="23292">MHVILLRHVLRWPMELFDTTPLGRVLNRFAKEVDVIDNTLPSVVRAFVTVLFTTLALYVGALSASRILHHRLLRNVLRAPLTTFFDITPLGRVLNRFSKDVDTTDNELPAAIRAWSACFFGVSSKLLSLYFAVLAVVMGGIKATLALHQRLLANVLRLPMAFFDTTPKGRIVARFANDINALDYSIPFNIKQFIPAIFRVRCVAELV</sequence>
<evidence type="ECO:0000313" key="11">
    <source>
        <dbReference type="EMBL" id="EDS36466.1"/>
    </source>
</evidence>
<proteinExistence type="predicted"/>
<evidence type="ECO:0000256" key="6">
    <source>
        <dbReference type="ARBA" id="ARBA00022840"/>
    </source>
</evidence>
<evidence type="ECO:0000256" key="2">
    <source>
        <dbReference type="ARBA" id="ARBA00022448"/>
    </source>
</evidence>
<protein>
    <recommendedName>
        <fullName evidence="10">ABC transmembrane type-1 domain-containing protein</fullName>
    </recommendedName>
</protein>
<dbReference type="GO" id="GO:0012505">
    <property type="term" value="C:endomembrane system"/>
    <property type="evidence" value="ECO:0007669"/>
    <property type="project" value="UniProtKB-SubCell"/>
</dbReference>
<reference evidence="12" key="2">
    <citation type="submission" date="2021-02" db="UniProtKB">
        <authorList>
            <consortium name="EnsemblMetazoa"/>
        </authorList>
    </citation>
    <scope>IDENTIFICATION</scope>
    <source>
        <strain evidence="12">JHB</strain>
    </source>
</reference>
<feature type="domain" description="ABC transmembrane type-1" evidence="10">
    <location>
        <begin position="1"/>
        <end position="68"/>
    </location>
</feature>
<dbReference type="VEuPathDB" id="VectorBase:CPIJ011959"/>
<name>B0WXD6_CULQU</name>
<dbReference type="InterPro" id="IPR036640">
    <property type="entry name" value="ABC1_TM_sf"/>
</dbReference>
<reference evidence="11" key="1">
    <citation type="submission" date="2007-03" db="EMBL/GenBank/DDBJ databases">
        <title>Annotation of Culex pipiens quinquefasciatus.</title>
        <authorList>
            <consortium name="The Broad Institute Genome Sequencing Platform"/>
            <person name="Atkinson P.W."/>
            <person name="Hemingway J."/>
            <person name="Christensen B.M."/>
            <person name="Higgs S."/>
            <person name="Kodira C."/>
            <person name="Hannick L."/>
            <person name="Megy K."/>
            <person name="O'Leary S."/>
            <person name="Pearson M."/>
            <person name="Haas B.J."/>
            <person name="Mauceli E."/>
            <person name="Wortman J.R."/>
            <person name="Lee N.H."/>
            <person name="Guigo R."/>
            <person name="Stanke M."/>
            <person name="Alvarado L."/>
            <person name="Amedeo P."/>
            <person name="Antoine C.H."/>
            <person name="Arensburger P."/>
            <person name="Bidwell S.L."/>
            <person name="Crawford M."/>
            <person name="Camaro F."/>
            <person name="Devon K."/>
            <person name="Engels R."/>
            <person name="Hammond M."/>
            <person name="Howarth C."/>
            <person name="Koehrsen M."/>
            <person name="Lawson D."/>
            <person name="Montgomery P."/>
            <person name="Nene V."/>
            <person name="Nusbaum C."/>
            <person name="Puiu D."/>
            <person name="Romero-Severson J."/>
            <person name="Severson D.W."/>
            <person name="Shumway M."/>
            <person name="Sisk P."/>
            <person name="Stolte C."/>
            <person name="Zeng Q."/>
            <person name="Eisenstadt E."/>
            <person name="Fraser-Liggett C."/>
            <person name="Strausberg R."/>
            <person name="Galagan J."/>
            <person name="Birren B."/>
            <person name="Collins F.H."/>
        </authorList>
    </citation>
    <scope>NUCLEOTIDE SEQUENCE [LARGE SCALE GENOMIC DNA]</scope>
    <source>
        <strain evidence="11">JHB</strain>
    </source>
</reference>
<accession>B0WXD6</accession>
<evidence type="ECO:0000313" key="12">
    <source>
        <dbReference type="EnsemblMetazoa" id="CPIJ011959-PA"/>
    </source>
</evidence>
<dbReference type="SUPFAM" id="SSF90123">
    <property type="entry name" value="ABC transporter transmembrane region"/>
    <property type="match status" value="3"/>
</dbReference>
<dbReference type="Proteomes" id="UP000002320">
    <property type="component" value="Unassembled WGS sequence"/>
</dbReference>
<keyword evidence="7 9" id="KW-1133">Transmembrane helix</keyword>
<dbReference type="OMA" id="WVICALE"/>
<feature type="transmembrane region" description="Helical" evidence="9">
    <location>
        <begin position="114"/>
        <end position="141"/>
    </location>
</feature>
<keyword evidence="2" id="KW-0813">Transport</keyword>
<organism>
    <name type="scientific">Culex quinquefasciatus</name>
    <name type="common">Southern house mosquito</name>
    <name type="synonym">Culex pungens</name>
    <dbReference type="NCBI Taxonomy" id="7176"/>
    <lineage>
        <taxon>Eukaryota</taxon>
        <taxon>Metazoa</taxon>
        <taxon>Ecdysozoa</taxon>
        <taxon>Arthropoda</taxon>
        <taxon>Hexapoda</taxon>
        <taxon>Insecta</taxon>
        <taxon>Pterygota</taxon>
        <taxon>Neoptera</taxon>
        <taxon>Endopterygota</taxon>
        <taxon>Diptera</taxon>
        <taxon>Nematocera</taxon>
        <taxon>Culicoidea</taxon>
        <taxon>Culicidae</taxon>
        <taxon>Culicinae</taxon>
        <taxon>Culicini</taxon>
        <taxon>Culex</taxon>
        <taxon>Culex</taxon>
    </lineage>
</organism>
<evidence type="ECO:0000256" key="4">
    <source>
        <dbReference type="ARBA" id="ARBA00022737"/>
    </source>
</evidence>
<dbReference type="AlphaFoldDB" id="B0WXD6"/>
<comment type="subcellular location">
    <subcellularLocation>
        <location evidence="1">Endomembrane system</location>
        <topology evidence="1">Multi-pass membrane protein</topology>
    </subcellularLocation>
</comment>
<dbReference type="STRING" id="7176.B0WXD6"/>
<dbReference type="GO" id="GO:0005524">
    <property type="term" value="F:ATP binding"/>
    <property type="evidence" value="ECO:0007669"/>
    <property type="project" value="UniProtKB-KW"/>
</dbReference>
<dbReference type="PANTHER" id="PTHR24223">
    <property type="entry name" value="ATP-BINDING CASSETTE SUB-FAMILY C"/>
    <property type="match status" value="1"/>
</dbReference>
<feature type="transmembrane region" description="Helical" evidence="9">
    <location>
        <begin position="43"/>
        <end position="64"/>
    </location>
</feature>
<dbReference type="Pfam" id="PF00664">
    <property type="entry name" value="ABC_membrane"/>
    <property type="match status" value="3"/>
</dbReference>
<keyword evidence="5" id="KW-0547">Nucleotide-binding</keyword>
<evidence type="ECO:0000256" key="7">
    <source>
        <dbReference type="ARBA" id="ARBA00022989"/>
    </source>
</evidence>
<dbReference type="KEGG" id="cqu:CpipJ_CPIJ011959"/>
<keyword evidence="3 9" id="KW-0812">Transmembrane</keyword>
<dbReference type="EnsemblMetazoa" id="CPIJ011959-RA">
    <property type="protein sequence ID" value="CPIJ011959-PA"/>
    <property type="gene ID" value="CPIJ011959"/>
</dbReference>
<keyword evidence="8 9" id="KW-0472">Membrane</keyword>
<keyword evidence="13" id="KW-1185">Reference proteome</keyword>
<dbReference type="HOGENOM" id="CLU_1327544_0_0_1"/>
<evidence type="ECO:0000256" key="3">
    <source>
        <dbReference type="ARBA" id="ARBA00022692"/>
    </source>
</evidence>
<feature type="domain" description="ABC transmembrane type-1" evidence="10">
    <location>
        <begin position="126"/>
        <end position="198"/>
    </location>
</feature>
<keyword evidence="4" id="KW-0677">Repeat</keyword>
<dbReference type="GO" id="GO:0016020">
    <property type="term" value="C:membrane"/>
    <property type="evidence" value="ECO:0007669"/>
    <property type="project" value="InterPro"/>
</dbReference>
<dbReference type="eggNOG" id="KOG0054">
    <property type="taxonomic scope" value="Eukaryota"/>
</dbReference>
<evidence type="ECO:0000259" key="10">
    <source>
        <dbReference type="PROSITE" id="PS50929"/>
    </source>
</evidence>
<evidence type="ECO:0000256" key="5">
    <source>
        <dbReference type="ARBA" id="ARBA00022741"/>
    </source>
</evidence>
<dbReference type="InterPro" id="IPR011527">
    <property type="entry name" value="ABC1_TM_dom"/>
</dbReference>
<evidence type="ECO:0000256" key="9">
    <source>
        <dbReference type="SAM" id="Phobius"/>
    </source>
</evidence>
<dbReference type="PROSITE" id="PS50929">
    <property type="entry name" value="ABC_TM1F"/>
    <property type="match status" value="2"/>
</dbReference>
<evidence type="ECO:0000313" key="13">
    <source>
        <dbReference type="Proteomes" id="UP000002320"/>
    </source>
</evidence>
<evidence type="ECO:0000256" key="1">
    <source>
        <dbReference type="ARBA" id="ARBA00004127"/>
    </source>
</evidence>
<dbReference type="PANTHER" id="PTHR24223:SF443">
    <property type="entry name" value="MULTIDRUG-RESISTANCE LIKE PROTEIN 1, ISOFORM I"/>
    <property type="match status" value="1"/>
</dbReference>
<dbReference type="InParanoid" id="B0WXD6"/>
<evidence type="ECO:0000256" key="8">
    <source>
        <dbReference type="ARBA" id="ARBA00023136"/>
    </source>
</evidence>
<dbReference type="EMBL" id="DS232162">
    <property type="protein sequence ID" value="EDS36466.1"/>
    <property type="molecule type" value="Genomic_DNA"/>
</dbReference>
<gene>
    <name evidence="12" type="primary">6044559</name>
    <name evidence="11" type="ORF">CpipJ_CPIJ011959</name>
</gene>
<keyword evidence="6" id="KW-0067">ATP-binding</keyword>
<dbReference type="Gene3D" id="1.20.1560.10">
    <property type="entry name" value="ABC transporter type 1, transmembrane domain"/>
    <property type="match status" value="2"/>
</dbReference>
<dbReference type="InterPro" id="IPR050173">
    <property type="entry name" value="ABC_transporter_C-like"/>
</dbReference>
<dbReference type="GO" id="GO:0140359">
    <property type="term" value="F:ABC-type transporter activity"/>
    <property type="evidence" value="ECO:0007669"/>
    <property type="project" value="InterPro"/>
</dbReference>